<organism evidence="2 3">
    <name type="scientific">Amycolatopsis tucumanensis</name>
    <dbReference type="NCBI Taxonomy" id="401106"/>
    <lineage>
        <taxon>Bacteria</taxon>
        <taxon>Bacillati</taxon>
        <taxon>Actinomycetota</taxon>
        <taxon>Actinomycetes</taxon>
        <taxon>Pseudonocardiales</taxon>
        <taxon>Pseudonocardiaceae</taxon>
        <taxon>Amycolatopsis</taxon>
    </lineage>
</organism>
<dbReference type="Proteomes" id="UP001501624">
    <property type="component" value="Unassembled WGS sequence"/>
</dbReference>
<dbReference type="EMBL" id="BAABCM010000001">
    <property type="protein sequence ID" value="GAA3797029.1"/>
    <property type="molecule type" value="Genomic_DNA"/>
</dbReference>
<gene>
    <name evidence="2" type="ORF">GCM10022380_12790</name>
</gene>
<evidence type="ECO:0000256" key="1">
    <source>
        <dbReference type="SAM" id="MobiDB-lite"/>
    </source>
</evidence>
<protein>
    <submittedName>
        <fullName evidence="2">Uncharacterized protein</fullName>
    </submittedName>
</protein>
<comment type="caution">
    <text evidence="2">The sequence shown here is derived from an EMBL/GenBank/DDBJ whole genome shotgun (WGS) entry which is preliminary data.</text>
</comment>
<proteinExistence type="predicted"/>
<accession>A0ABP7HJQ4</accession>
<reference evidence="3" key="1">
    <citation type="journal article" date="2019" name="Int. J. Syst. Evol. Microbiol.">
        <title>The Global Catalogue of Microorganisms (GCM) 10K type strain sequencing project: providing services to taxonomists for standard genome sequencing and annotation.</title>
        <authorList>
            <consortium name="The Broad Institute Genomics Platform"/>
            <consortium name="The Broad Institute Genome Sequencing Center for Infectious Disease"/>
            <person name="Wu L."/>
            <person name="Ma J."/>
        </authorList>
    </citation>
    <scope>NUCLEOTIDE SEQUENCE [LARGE SCALE GENOMIC DNA]</scope>
    <source>
        <strain evidence="3">JCM 17017</strain>
    </source>
</reference>
<keyword evidence="3" id="KW-1185">Reference proteome</keyword>
<feature type="region of interest" description="Disordered" evidence="1">
    <location>
        <begin position="32"/>
        <end position="51"/>
    </location>
</feature>
<evidence type="ECO:0000313" key="3">
    <source>
        <dbReference type="Proteomes" id="UP001501624"/>
    </source>
</evidence>
<feature type="region of interest" description="Disordered" evidence="1">
    <location>
        <begin position="93"/>
        <end position="115"/>
    </location>
</feature>
<evidence type="ECO:0000313" key="2">
    <source>
        <dbReference type="EMBL" id="GAA3797029.1"/>
    </source>
</evidence>
<name>A0ABP7HJQ4_9PSEU</name>
<sequence length="115" mass="11534">MFAGATVPRTSQYGAAPGTTLADWMVTGASVTPVRSRPGTSAQSIAGGTAGRFASPSAVTRWAAAPGAGSTLAATSRQAVAARRRRGLVRTIGTSRCGRGCTTMPSSHRSPGGSR</sequence>